<dbReference type="GO" id="GO:0050821">
    <property type="term" value="P:protein stabilization"/>
    <property type="evidence" value="ECO:0007669"/>
    <property type="project" value="TreeGrafter"/>
</dbReference>
<evidence type="ECO:0000313" key="5">
    <source>
        <dbReference type="Proteomes" id="UP000515121"/>
    </source>
</evidence>
<dbReference type="SMART" id="SM00213">
    <property type="entry name" value="UBQ"/>
    <property type="match status" value="1"/>
</dbReference>
<dbReference type="Pfam" id="PF00240">
    <property type="entry name" value="ubiquitin"/>
    <property type="match status" value="1"/>
</dbReference>
<dbReference type="PROSITE" id="PS51035">
    <property type="entry name" value="BAG"/>
    <property type="match status" value="1"/>
</dbReference>
<keyword evidence="1" id="KW-0143">Chaperone</keyword>
<dbReference type="KEGG" id="dzi:111312079"/>
<dbReference type="Pfam" id="PF02179">
    <property type="entry name" value="BAG"/>
    <property type="match status" value="1"/>
</dbReference>
<dbReference type="SUPFAM" id="SSF54236">
    <property type="entry name" value="Ubiquitin-like"/>
    <property type="match status" value="1"/>
</dbReference>
<dbReference type="InterPro" id="IPR029071">
    <property type="entry name" value="Ubiquitin-like_domsf"/>
</dbReference>
<dbReference type="RefSeq" id="XP_022767793.1">
    <property type="nucleotide sequence ID" value="XM_022912058.1"/>
</dbReference>
<dbReference type="InterPro" id="IPR039773">
    <property type="entry name" value="BAG_chaperone_regulator"/>
</dbReference>
<feature type="domain" description="Ubiquitin-like" evidence="3">
    <location>
        <begin position="53"/>
        <end position="121"/>
    </location>
</feature>
<evidence type="ECO:0000313" key="6">
    <source>
        <dbReference type="RefSeq" id="XP_022767793.1"/>
    </source>
</evidence>
<feature type="region of interest" description="Disordered" evidence="2">
    <location>
        <begin position="1"/>
        <end position="52"/>
    </location>
</feature>
<reference evidence="6" key="1">
    <citation type="submission" date="2025-08" db="UniProtKB">
        <authorList>
            <consortium name="RefSeq"/>
        </authorList>
    </citation>
    <scope>IDENTIFICATION</scope>
    <source>
        <tissue evidence="6">Fruit stalk</tissue>
    </source>
</reference>
<dbReference type="GeneID" id="111312079"/>
<keyword evidence="5" id="KW-1185">Reference proteome</keyword>
<feature type="region of interest" description="Disordered" evidence="2">
    <location>
        <begin position="272"/>
        <end position="295"/>
    </location>
</feature>
<feature type="compositionally biased region" description="Basic and acidic residues" evidence="2">
    <location>
        <begin position="125"/>
        <end position="159"/>
    </location>
</feature>
<dbReference type="PANTHER" id="PTHR12329:SF40">
    <property type="entry name" value="BAG FAMILY MOLECULAR CHAPERONE REGULATOR 4"/>
    <property type="match status" value="1"/>
</dbReference>
<sequence>MKNPNAKSEETDWEVRPGGMLVQRRDDQEDDDDDLHHKHNHETSAASSGGPIIKINVAHGPAQHELFVPAHSTFGELKMEIAQKTGLECDKQRVLFRGKEKEDKEHLNSAGVKDKSKVLLLENPASKEKNVEEMMSSKEKVEETTDSKENKVEEMKETKEMSTAFAAVAGVRKEVDKLSERVAALEVAVNSGTKVAAEEFDVSAELLMRELLKLDGIEAEGEAKLQRKAEVRRVQNFHETLDKLKARNSNPFSNSSKAVSVTTKWETFDSGMGSLTAPSPMSSSTDIKQDWEQFD</sequence>
<evidence type="ECO:0000259" key="3">
    <source>
        <dbReference type="PROSITE" id="PS50053"/>
    </source>
</evidence>
<feature type="region of interest" description="Disordered" evidence="2">
    <location>
        <begin position="98"/>
        <end position="117"/>
    </location>
</feature>
<evidence type="ECO:0000256" key="2">
    <source>
        <dbReference type="SAM" id="MobiDB-lite"/>
    </source>
</evidence>
<dbReference type="Gene3D" id="3.10.20.90">
    <property type="entry name" value="Phosphatidylinositol 3-kinase Catalytic Subunit, Chain A, domain 1"/>
    <property type="match status" value="1"/>
</dbReference>
<dbReference type="InterPro" id="IPR036533">
    <property type="entry name" value="BAG_dom_sf"/>
</dbReference>
<dbReference type="SUPFAM" id="SSF63491">
    <property type="entry name" value="BAG domain"/>
    <property type="match status" value="1"/>
</dbReference>
<dbReference type="SMART" id="SM00264">
    <property type="entry name" value="BAG"/>
    <property type="match status" value="1"/>
</dbReference>
<evidence type="ECO:0000259" key="4">
    <source>
        <dbReference type="PROSITE" id="PS51035"/>
    </source>
</evidence>
<dbReference type="GO" id="GO:0051087">
    <property type="term" value="F:protein-folding chaperone binding"/>
    <property type="evidence" value="ECO:0007669"/>
    <property type="project" value="InterPro"/>
</dbReference>
<proteinExistence type="predicted"/>
<feature type="region of interest" description="Disordered" evidence="2">
    <location>
        <begin position="123"/>
        <end position="159"/>
    </location>
</feature>
<evidence type="ECO:0000256" key="1">
    <source>
        <dbReference type="ARBA" id="ARBA00023186"/>
    </source>
</evidence>
<gene>
    <name evidence="6" type="primary">LOC111312079</name>
</gene>
<accession>A0A6P6ASN5</accession>
<dbReference type="InterPro" id="IPR003103">
    <property type="entry name" value="BAG_domain"/>
</dbReference>
<dbReference type="PROSITE" id="PS50053">
    <property type="entry name" value="UBIQUITIN_2"/>
    <property type="match status" value="1"/>
</dbReference>
<dbReference type="Gene3D" id="1.20.58.120">
    <property type="entry name" value="BAG domain"/>
    <property type="match status" value="1"/>
</dbReference>
<dbReference type="Proteomes" id="UP000515121">
    <property type="component" value="Unplaced"/>
</dbReference>
<organism evidence="5 6">
    <name type="scientific">Durio zibethinus</name>
    <name type="common">Durian</name>
    <dbReference type="NCBI Taxonomy" id="66656"/>
    <lineage>
        <taxon>Eukaryota</taxon>
        <taxon>Viridiplantae</taxon>
        <taxon>Streptophyta</taxon>
        <taxon>Embryophyta</taxon>
        <taxon>Tracheophyta</taxon>
        <taxon>Spermatophyta</taxon>
        <taxon>Magnoliopsida</taxon>
        <taxon>eudicotyledons</taxon>
        <taxon>Gunneridae</taxon>
        <taxon>Pentapetalae</taxon>
        <taxon>rosids</taxon>
        <taxon>malvids</taxon>
        <taxon>Malvales</taxon>
        <taxon>Malvaceae</taxon>
        <taxon>Helicteroideae</taxon>
        <taxon>Durio</taxon>
    </lineage>
</organism>
<dbReference type="AlphaFoldDB" id="A0A6P6ASN5"/>
<feature type="domain" description="BAG" evidence="4">
    <location>
        <begin position="164"/>
        <end position="245"/>
    </location>
</feature>
<dbReference type="GO" id="GO:0005737">
    <property type="term" value="C:cytoplasm"/>
    <property type="evidence" value="ECO:0007669"/>
    <property type="project" value="TreeGrafter"/>
</dbReference>
<dbReference type="OrthoDB" id="417450at2759"/>
<dbReference type="GO" id="GO:0000774">
    <property type="term" value="F:adenyl-nucleotide exchange factor activity"/>
    <property type="evidence" value="ECO:0007669"/>
    <property type="project" value="TreeGrafter"/>
</dbReference>
<dbReference type="PANTHER" id="PTHR12329">
    <property type="entry name" value="BCL2-ASSOCIATED ATHANOGENE"/>
    <property type="match status" value="1"/>
</dbReference>
<name>A0A6P6ASN5_DURZI</name>
<dbReference type="InterPro" id="IPR000626">
    <property type="entry name" value="Ubiquitin-like_dom"/>
</dbReference>
<feature type="compositionally biased region" description="Polar residues" evidence="2">
    <location>
        <begin position="276"/>
        <end position="286"/>
    </location>
</feature>
<protein>
    <submittedName>
        <fullName evidence="6">BAG family molecular chaperone regulator 4</fullName>
    </submittedName>
</protein>